<proteinExistence type="predicted"/>
<accession>A0ABV3KHU2</accession>
<sequence>MTGHMVAAGHDVVVLRHSLLKPQGGGRPPRRRASAHGAPDGPRDSDGSGHRGDRRTRAAPG</sequence>
<protein>
    <submittedName>
        <fullName evidence="2">Uncharacterized protein</fullName>
    </submittedName>
</protein>
<gene>
    <name evidence="2" type="ORF">AB0O96_11220</name>
</gene>
<evidence type="ECO:0000256" key="1">
    <source>
        <dbReference type="SAM" id="MobiDB-lite"/>
    </source>
</evidence>
<dbReference type="EMBL" id="JBFBLL010000008">
    <property type="protein sequence ID" value="MEV8158754.1"/>
    <property type="molecule type" value="Genomic_DNA"/>
</dbReference>
<dbReference type="Proteomes" id="UP001553031">
    <property type="component" value="Unassembled WGS sequence"/>
</dbReference>
<reference evidence="2 3" key="1">
    <citation type="submission" date="2024-06" db="EMBL/GenBank/DDBJ databases">
        <title>The Natural Products Discovery Center: Release of the First 8490 Sequenced Strains for Exploring Actinobacteria Biosynthetic Diversity.</title>
        <authorList>
            <person name="Kalkreuter E."/>
            <person name="Kautsar S.A."/>
            <person name="Yang D."/>
            <person name="Bader C.D."/>
            <person name="Teijaro C.N."/>
            <person name="Fluegel L."/>
            <person name="Davis C.M."/>
            <person name="Simpson J.R."/>
            <person name="Lauterbach L."/>
            <person name="Steele A.D."/>
            <person name="Gui C."/>
            <person name="Meng S."/>
            <person name="Li G."/>
            <person name="Viehrig K."/>
            <person name="Ye F."/>
            <person name="Su P."/>
            <person name="Kiefer A.F."/>
            <person name="Nichols A."/>
            <person name="Cepeda A.J."/>
            <person name="Yan W."/>
            <person name="Fan B."/>
            <person name="Jiang Y."/>
            <person name="Adhikari A."/>
            <person name="Zheng C.-J."/>
            <person name="Schuster L."/>
            <person name="Cowan T.M."/>
            <person name="Smanski M.J."/>
            <person name="Chevrette M.G."/>
            <person name="De Carvalho L.P.S."/>
            <person name="Shen B."/>
        </authorList>
    </citation>
    <scope>NUCLEOTIDE SEQUENCE [LARGE SCALE GENOMIC DNA]</scope>
    <source>
        <strain evidence="2 3">NPDC079179</strain>
    </source>
</reference>
<dbReference type="RefSeq" id="WP_260983302.1">
    <property type="nucleotide sequence ID" value="NZ_JBFBLL010000008.1"/>
</dbReference>
<feature type="compositionally biased region" description="Basic and acidic residues" evidence="1">
    <location>
        <begin position="41"/>
        <end position="51"/>
    </location>
</feature>
<feature type="region of interest" description="Disordered" evidence="1">
    <location>
        <begin position="16"/>
        <end position="61"/>
    </location>
</feature>
<name>A0ABV3KHU2_9MICC</name>
<comment type="caution">
    <text evidence="2">The sequence shown here is derived from an EMBL/GenBank/DDBJ whole genome shotgun (WGS) entry which is preliminary data.</text>
</comment>
<keyword evidence="3" id="KW-1185">Reference proteome</keyword>
<evidence type="ECO:0000313" key="3">
    <source>
        <dbReference type="Proteomes" id="UP001553031"/>
    </source>
</evidence>
<evidence type="ECO:0000313" key="2">
    <source>
        <dbReference type="EMBL" id="MEV8158754.1"/>
    </source>
</evidence>
<organism evidence="2 3">
    <name type="scientific">Kocuria salsicia</name>
    <dbReference type="NCBI Taxonomy" id="664639"/>
    <lineage>
        <taxon>Bacteria</taxon>
        <taxon>Bacillati</taxon>
        <taxon>Actinomycetota</taxon>
        <taxon>Actinomycetes</taxon>
        <taxon>Micrococcales</taxon>
        <taxon>Micrococcaceae</taxon>
        <taxon>Kocuria</taxon>
    </lineage>
</organism>